<accession>A0A6M1R815</accession>
<protein>
    <submittedName>
        <fullName evidence="9">ABC transporter ATP-binding protein</fullName>
    </submittedName>
</protein>
<evidence type="ECO:0000256" key="1">
    <source>
        <dbReference type="ARBA" id="ARBA00004202"/>
    </source>
</evidence>
<dbReference type="AlphaFoldDB" id="A0A6M1R815"/>
<dbReference type="Gene3D" id="3.40.50.300">
    <property type="entry name" value="P-loop containing nucleotide triphosphate hydrolases"/>
    <property type="match status" value="2"/>
</dbReference>
<proteinExistence type="inferred from homology"/>
<evidence type="ECO:0000256" key="5">
    <source>
        <dbReference type="ARBA" id="ARBA00022741"/>
    </source>
</evidence>
<comment type="similarity">
    <text evidence="2">Belongs to the ABC transporter superfamily.</text>
</comment>
<dbReference type="Pfam" id="PF00005">
    <property type="entry name" value="ABC_tran"/>
    <property type="match status" value="2"/>
</dbReference>
<evidence type="ECO:0000256" key="4">
    <source>
        <dbReference type="ARBA" id="ARBA00022475"/>
    </source>
</evidence>
<evidence type="ECO:0000313" key="9">
    <source>
        <dbReference type="EMBL" id="NGN93708.1"/>
    </source>
</evidence>
<dbReference type="EMBL" id="JAALAA010000010">
    <property type="protein sequence ID" value="NGN93708.1"/>
    <property type="molecule type" value="Genomic_DNA"/>
</dbReference>
<dbReference type="InterPro" id="IPR017871">
    <property type="entry name" value="ABC_transporter-like_CS"/>
</dbReference>
<dbReference type="SMART" id="SM00382">
    <property type="entry name" value="AAA"/>
    <property type="match status" value="2"/>
</dbReference>
<dbReference type="InterPro" id="IPR003439">
    <property type="entry name" value="ABC_transporter-like_ATP-bd"/>
</dbReference>
<gene>
    <name evidence="9" type="ORF">G5C66_13265</name>
</gene>
<dbReference type="InterPro" id="IPR050388">
    <property type="entry name" value="ABC_Ni/Peptide_Import"/>
</dbReference>
<feature type="domain" description="ABC transporter" evidence="8">
    <location>
        <begin position="3"/>
        <end position="243"/>
    </location>
</feature>
<organism evidence="9 10">
    <name type="scientific">Nocardioides turkmenicus</name>
    <dbReference type="NCBI Taxonomy" id="2711220"/>
    <lineage>
        <taxon>Bacteria</taxon>
        <taxon>Bacillati</taxon>
        <taxon>Actinomycetota</taxon>
        <taxon>Actinomycetes</taxon>
        <taxon>Propionibacteriales</taxon>
        <taxon>Nocardioidaceae</taxon>
        <taxon>Nocardioides</taxon>
    </lineage>
</organism>
<reference evidence="9 10" key="1">
    <citation type="submission" date="2020-02" db="EMBL/GenBank/DDBJ databases">
        <title>Whole-genome analyses of novel actinobacteria.</title>
        <authorList>
            <person name="Sahin N."/>
        </authorList>
    </citation>
    <scope>NUCLEOTIDE SEQUENCE [LARGE SCALE GENOMIC DNA]</scope>
    <source>
        <strain evidence="9 10">KC13</strain>
    </source>
</reference>
<dbReference type="InterPro" id="IPR003593">
    <property type="entry name" value="AAA+_ATPase"/>
</dbReference>
<dbReference type="InterPro" id="IPR027417">
    <property type="entry name" value="P-loop_NTPase"/>
</dbReference>
<evidence type="ECO:0000256" key="3">
    <source>
        <dbReference type="ARBA" id="ARBA00022448"/>
    </source>
</evidence>
<evidence type="ECO:0000256" key="2">
    <source>
        <dbReference type="ARBA" id="ARBA00005417"/>
    </source>
</evidence>
<keyword evidence="5" id="KW-0547">Nucleotide-binding</keyword>
<dbReference type="SUPFAM" id="SSF52540">
    <property type="entry name" value="P-loop containing nucleoside triphosphate hydrolases"/>
    <property type="match status" value="2"/>
</dbReference>
<keyword evidence="10" id="KW-1185">Reference proteome</keyword>
<evidence type="ECO:0000313" key="10">
    <source>
        <dbReference type="Proteomes" id="UP000483261"/>
    </source>
</evidence>
<dbReference type="GO" id="GO:0005524">
    <property type="term" value="F:ATP binding"/>
    <property type="evidence" value="ECO:0007669"/>
    <property type="project" value="UniProtKB-KW"/>
</dbReference>
<dbReference type="GO" id="GO:0005886">
    <property type="term" value="C:plasma membrane"/>
    <property type="evidence" value="ECO:0007669"/>
    <property type="project" value="UniProtKB-SubCell"/>
</dbReference>
<feature type="domain" description="ABC transporter" evidence="8">
    <location>
        <begin position="267"/>
        <end position="463"/>
    </location>
</feature>
<evidence type="ECO:0000256" key="6">
    <source>
        <dbReference type="ARBA" id="ARBA00022840"/>
    </source>
</evidence>
<evidence type="ECO:0000256" key="7">
    <source>
        <dbReference type="ARBA" id="ARBA00023136"/>
    </source>
</evidence>
<evidence type="ECO:0000259" key="8">
    <source>
        <dbReference type="PROSITE" id="PS50893"/>
    </source>
</evidence>
<keyword evidence="4" id="KW-1003">Cell membrane</keyword>
<dbReference type="PANTHER" id="PTHR43297">
    <property type="entry name" value="OLIGOPEPTIDE TRANSPORT ATP-BINDING PROTEIN APPD"/>
    <property type="match status" value="1"/>
</dbReference>
<dbReference type="PROSITE" id="PS00211">
    <property type="entry name" value="ABC_TRANSPORTER_1"/>
    <property type="match status" value="1"/>
</dbReference>
<keyword evidence="3" id="KW-0813">Transport</keyword>
<dbReference type="Proteomes" id="UP000483261">
    <property type="component" value="Unassembled WGS sequence"/>
</dbReference>
<name>A0A6M1R815_9ACTN</name>
<sequence>MNLKATGVVVRTGSLVLADVPDVHIEAGKPLSIVGESGSGKSILAHALMGTLPPELSAVGSLAVGDAAFDLAERDSRRRLWGREVALLPQEPALALDPTMRVRAQVAEGVAGWTPRSRAALEAADTRLGQVGLAGASSSYPHTLSGGMAQRVAYAAATVGGAKVLILDEPSKGLDRASVDQLADLLLGHLDEGGLLLTITHDLRLARRLGGEVMVMREAAVVESGPAEVVLTSPAEDYTKRLLAAEPVHWRHPWMRTGAPDDGDVLVRAEAITKSYAHKVVFDGVDIEIRAGERVAITGPSGAGKTTLGNALLGLTEVDSGSVTYGRGAGKGRMQKLYQDPALSFPQRVSLEKAMGDVMRRHGIDASQVEAMLERLGLPYEILRRRPGQVSGGELQRIAVVRAMLPKPSLVFADEATSRLDLVTQEQTVDALMSEVSESGAALLVVTHDVDLSAALADREVAL</sequence>
<comment type="subcellular location">
    <subcellularLocation>
        <location evidence="1">Cell membrane</location>
        <topology evidence="1">Peripheral membrane protein</topology>
    </subcellularLocation>
</comment>
<comment type="caution">
    <text evidence="9">The sequence shown here is derived from an EMBL/GenBank/DDBJ whole genome shotgun (WGS) entry which is preliminary data.</text>
</comment>
<dbReference type="RefSeq" id="WP_165111444.1">
    <property type="nucleotide sequence ID" value="NZ_JAALAA010000010.1"/>
</dbReference>
<keyword evidence="6 9" id="KW-0067">ATP-binding</keyword>
<dbReference type="PANTHER" id="PTHR43297:SF7">
    <property type="entry name" value="D,D-DIPEPTIDE TRANSPORT ATP-BINDING PROTEIN DDPD-RELATED"/>
    <property type="match status" value="1"/>
</dbReference>
<keyword evidence="7" id="KW-0472">Membrane</keyword>
<dbReference type="GO" id="GO:0016887">
    <property type="term" value="F:ATP hydrolysis activity"/>
    <property type="evidence" value="ECO:0007669"/>
    <property type="project" value="InterPro"/>
</dbReference>
<dbReference type="PROSITE" id="PS50893">
    <property type="entry name" value="ABC_TRANSPORTER_2"/>
    <property type="match status" value="2"/>
</dbReference>